<dbReference type="Pfam" id="PF04082">
    <property type="entry name" value="Fungal_trans"/>
    <property type="match status" value="1"/>
</dbReference>
<accession>A0A0C3RX84</accession>
<dbReference type="Proteomes" id="UP000053257">
    <property type="component" value="Unassembled WGS sequence"/>
</dbReference>
<gene>
    <name evidence="6" type="ORF">PHLGIDRAFT_461727</name>
</gene>
<dbReference type="AlphaFoldDB" id="A0A0C3RX84"/>
<dbReference type="InterPro" id="IPR007219">
    <property type="entry name" value="XnlR_reg_dom"/>
</dbReference>
<dbReference type="SMART" id="SM00906">
    <property type="entry name" value="Fungal_trans"/>
    <property type="match status" value="1"/>
</dbReference>
<dbReference type="InterPro" id="IPR036864">
    <property type="entry name" value="Zn2-C6_fun-type_DNA-bd_sf"/>
</dbReference>
<feature type="region of interest" description="Disordered" evidence="4">
    <location>
        <begin position="108"/>
        <end position="159"/>
    </location>
</feature>
<dbReference type="OrthoDB" id="3364175at2759"/>
<dbReference type="PROSITE" id="PS00463">
    <property type="entry name" value="ZN2_CY6_FUNGAL_1"/>
    <property type="match status" value="1"/>
</dbReference>
<reference evidence="6 7" key="1">
    <citation type="journal article" date="2014" name="PLoS Genet.">
        <title>Analysis of the Phlebiopsis gigantea genome, transcriptome and secretome provides insight into its pioneer colonization strategies of wood.</title>
        <authorList>
            <person name="Hori C."/>
            <person name="Ishida T."/>
            <person name="Igarashi K."/>
            <person name="Samejima M."/>
            <person name="Suzuki H."/>
            <person name="Master E."/>
            <person name="Ferreira P."/>
            <person name="Ruiz-Duenas F.J."/>
            <person name="Held B."/>
            <person name="Canessa P."/>
            <person name="Larrondo L.F."/>
            <person name="Schmoll M."/>
            <person name="Druzhinina I.S."/>
            <person name="Kubicek C.P."/>
            <person name="Gaskell J.A."/>
            <person name="Kersten P."/>
            <person name="St John F."/>
            <person name="Glasner J."/>
            <person name="Sabat G."/>
            <person name="Splinter BonDurant S."/>
            <person name="Syed K."/>
            <person name="Yadav J."/>
            <person name="Mgbeahuruike A.C."/>
            <person name="Kovalchuk A."/>
            <person name="Asiegbu F.O."/>
            <person name="Lackner G."/>
            <person name="Hoffmeister D."/>
            <person name="Rencoret J."/>
            <person name="Gutierrez A."/>
            <person name="Sun H."/>
            <person name="Lindquist E."/>
            <person name="Barry K."/>
            <person name="Riley R."/>
            <person name="Grigoriev I.V."/>
            <person name="Henrissat B."/>
            <person name="Kues U."/>
            <person name="Berka R.M."/>
            <person name="Martinez A.T."/>
            <person name="Covert S.F."/>
            <person name="Blanchette R.A."/>
            <person name="Cullen D."/>
        </authorList>
    </citation>
    <scope>NUCLEOTIDE SEQUENCE [LARGE SCALE GENOMIC DNA]</scope>
    <source>
        <strain evidence="6 7">11061_1 CR5-6</strain>
    </source>
</reference>
<dbReference type="InterPro" id="IPR050613">
    <property type="entry name" value="Sec_Metabolite_Reg"/>
</dbReference>
<name>A0A0C3RX84_PHLG1</name>
<keyword evidence="7" id="KW-1185">Reference proteome</keyword>
<evidence type="ECO:0000256" key="2">
    <source>
        <dbReference type="ARBA" id="ARBA00022723"/>
    </source>
</evidence>
<dbReference type="GO" id="GO:0000981">
    <property type="term" value="F:DNA-binding transcription factor activity, RNA polymerase II-specific"/>
    <property type="evidence" value="ECO:0007669"/>
    <property type="project" value="InterPro"/>
</dbReference>
<dbReference type="GO" id="GO:0008270">
    <property type="term" value="F:zinc ion binding"/>
    <property type="evidence" value="ECO:0007669"/>
    <property type="project" value="InterPro"/>
</dbReference>
<dbReference type="STRING" id="745531.A0A0C3RX84"/>
<dbReference type="EMBL" id="KN840519">
    <property type="protein sequence ID" value="KIP06386.1"/>
    <property type="molecule type" value="Genomic_DNA"/>
</dbReference>
<protein>
    <recommendedName>
        <fullName evidence="5">Zn(2)-C6 fungal-type domain-containing protein</fullName>
    </recommendedName>
</protein>
<dbReference type="Pfam" id="PF00172">
    <property type="entry name" value="Zn_clus"/>
    <property type="match status" value="1"/>
</dbReference>
<evidence type="ECO:0000256" key="3">
    <source>
        <dbReference type="ARBA" id="ARBA00023242"/>
    </source>
</evidence>
<feature type="compositionally biased region" description="Polar residues" evidence="4">
    <location>
        <begin position="1"/>
        <end position="24"/>
    </location>
</feature>
<feature type="region of interest" description="Disordered" evidence="4">
    <location>
        <begin position="1"/>
        <end position="37"/>
    </location>
</feature>
<organism evidence="6 7">
    <name type="scientific">Phlebiopsis gigantea (strain 11061_1 CR5-6)</name>
    <name type="common">White-rot fungus</name>
    <name type="synonym">Peniophora gigantea</name>
    <dbReference type="NCBI Taxonomy" id="745531"/>
    <lineage>
        <taxon>Eukaryota</taxon>
        <taxon>Fungi</taxon>
        <taxon>Dikarya</taxon>
        <taxon>Basidiomycota</taxon>
        <taxon>Agaricomycotina</taxon>
        <taxon>Agaricomycetes</taxon>
        <taxon>Polyporales</taxon>
        <taxon>Phanerochaetaceae</taxon>
        <taxon>Phlebiopsis</taxon>
    </lineage>
</organism>
<dbReference type="Gene3D" id="4.10.240.10">
    <property type="entry name" value="Zn(2)-C6 fungal-type DNA-binding domain"/>
    <property type="match status" value="1"/>
</dbReference>
<dbReference type="HOGENOM" id="CLU_015247_0_0_1"/>
<feature type="domain" description="Zn(2)-C6 fungal-type" evidence="5">
    <location>
        <begin position="38"/>
        <end position="69"/>
    </location>
</feature>
<keyword evidence="2" id="KW-0479">Metal-binding</keyword>
<dbReference type="SMART" id="SM00066">
    <property type="entry name" value="GAL4"/>
    <property type="match status" value="1"/>
</dbReference>
<proteinExistence type="predicted"/>
<sequence length="920" mass="99969">MESAPAPTSGSSPKSSGANATASQGGKVKQTRRRQRLSCVECTKRRQKCDRQIPCGLCTTRGIPHMCRWEPIVVRPTPQRPPIEAISASANATIEALSARIATLEQALTRQQHGATSGDDSSPNFTGTPSGSQTPEFTPEPSVELSLSAGEPSGTESEERPHALINHDVQVAAVALAQLSLAPKAEYVGSGTVLCALHRLGDPDSSRFPHPKTMLTSPVLVTAAEVSNHHSRAWEILSDCTTGLAGTILPFSEGAGPSAAKVTPIRRLVAKLPPREQVEQLLDSFFTERNWQFGIPYSWFRSSCEQMWAHLDLRCQHGCRGGGDCPACRNDINPHWLGFLFSVLALAPGSRNTAKNCARYFVHALTARRLVEDILLVTPVYSTSEGTVHGGVLSCYSAVLLAMYLVDRGRVSEAWKLIGSALRHAQALGLHRDPGWKKWEEMQPIDRELRITSWWLLMVSDRMWSFVLGRPPMVPKNSFDIRALPSDTSSDGSPNPCAAYHKALIALSEVIADTMDKCLGLRAPPYAAVLQMDQRFQEWEARLPDKLRWRRTSAAPSPSGAADTAPPDTLNYASTIADRGTAYQRHILAGWHLSGVMNLHRPYLMHPPPVLPPPGVAPGPRTKQLLNPSRQRCIDAAFDITRVMCGFHSDLTPWREPGRLNSCLFAYFLFDGAVALAGALSQTPPHPRSQEYLTMMDRTMYVLGEDAKQAAGALDGEGEMAKRAMVVLKALRKAGSWDKRQEEKGELVLLQDMLAQEQRQAKARVQAPMNFPRGAADFYSHAGPMPSAPYPTHNHMFATQPTANSASNTSYIPYLGSQAYPAAHSSTFTDTVGHGLPNGGSMRSFAPLSSGLGDIDMSIGTFGIPPTGMRPAQSMVIPFDVLQGVQPGSDGMHDLALDWVKLAGMEGWYTESTANGGSGV</sequence>
<dbReference type="GO" id="GO:0006351">
    <property type="term" value="P:DNA-templated transcription"/>
    <property type="evidence" value="ECO:0007669"/>
    <property type="project" value="InterPro"/>
</dbReference>
<dbReference type="PANTHER" id="PTHR31001:SF87">
    <property type="entry name" value="COL-21"/>
    <property type="match status" value="1"/>
</dbReference>
<evidence type="ECO:0000256" key="4">
    <source>
        <dbReference type="SAM" id="MobiDB-lite"/>
    </source>
</evidence>
<dbReference type="InterPro" id="IPR001138">
    <property type="entry name" value="Zn2Cys6_DnaBD"/>
</dbReference>
<dbReference type="GO" id="GO:0005634">
    <property type="term" value="C:nucleus"/>
    <property type="evidence" value="ECO:0007669"/>
    <property type="project" value="UniProtKB-SubCell"/>
</dbReference>
<evidence type="ECO:0000256" key="1">
    <source>
        <dbReference type="ARBA" id="ARBA00004123"/>
    </source>
</evidence>
<comment type="subcellular location">
    <subcellularLocation>
        <location evidence="1">Nucleus</location>
    </subcellularLocation>
</comment>
<dbReference type="CDD" id="cd12148">
    <property type="entry name" value="fungal_TF_MHR"/>
    <property type="match status" value="1"/>
</dbReference>
<evidence type="ECO:0000259" key="5">
    <source>
        <dbReference type="PROSITE" id="PS50048"/>
    </source>
</evidence>
<evidence type="ECO:0000313" key="7">
    <source>
        <dbReference type="Proteomes" id="UP000053257"/>
    </source>
</evidence>
<dbReference type="GO" id="GO:0003677">
    <property type="term" value="F:DNA binding"/>
    <property type="evidence" value="ECO:0007669"/>
    <property type="project" value="InterPro"/>
</dbReference>
<dbReference type="PROSITE" id="PS50048">
    <property type="entry name" value="ZN2_CY6_FUNGAL_2"/>
    <property type="match status" value="1"/>
</dbReference>
<feature type="compositionally biased region" description="Polar residues" evidence="4">
    <location>
        <begin position="108"/>
        <end position="136"/>
    </location>
</feature>
<evidence type="ECO:0000313" key="6">
    <source>
        <dbReference type="EMBL" id="KIP06386.1"/>
    </source>
</evidence>
<dbReference type="SUPFAM" id="SSF57701">
    <property type="entry name" value="Zn2/Cys6 DNA-binding domain"/>
    <property type="match status" value="1"/>
</dbReference>
<keyword evidence="3" id="KW-0539">Nucleus</keyword>
<dbReference type="PANTHER" id="PTHR31001">
    <property type="entry name" value="UNCHARACTERIZED TRANSCRIPTIONAL REGULATORY PROTEIN"/>
    <property type="match status" value="1"/>
</dbReference>